<evidence type="ECO:0000313" key="2">
    <source>
        <dbReference type="Proteomes" id="UP000632849"/>
    </source>
</evidence>
<dbReference type="EMBL" id="BNBE01000002">
    <property type="protein sequence ID" value="GHG13741.1"/>
    <property type="molecule type" value="Genomic_DNA"/>
</dbReference>
<protein>
    <submittedName>
        <fullName evidence="1">Uncharacterized protein</fullName>
    </submittedName>
</protein>
<accession>A0A919BTM5</accession>
<keyword evidence="2" id="KW-1185">Reference proteome</keyword>
<gene>
    <name evidence="1" type="ORF">GCM10017667_54670</name>
</gene>
<reference evidence="1" key="2">
    <citation type="submission" date="2020-09" db="EMBL/GenBank/DDBJ databases">
        <authorList>
            <person name="Sun Q."/>
            <person name="Ohkuma M."/>
        </authorList>
    </citation>
    <scope>NUCLEOTIDE SEQUENCE</scope>
    <source>
        <strain evidence="1">JCM 4122</strain>
    </source>
</reference>
<dbReference type="AlphaFoldDB" id="A0A919BTM5"/>
<dbReference type="Proteomes" id="UP000632849">
    <property type="component" value="Unassembled WGS sequence"/>
</dbReference>
<reference evidence="1" key="1">
    <citation type="journal article" date="2014" name="Int. J. Syst. Evol. Microbiol.">
        <title>Complete genome sequence of Corynebacterium casei LMG S-19264T (=DSM 44701T), isolated from a smear-ripened cheese.</title>
        <authorList>
            <consortium name="US DOE Joint Genome Institute (JGI-PGF)"/>
            <person name="Walter F."/>
            <person name="Albersmeier A."/>
            <person name="Kalinowski J."/>
            <person name="Ruckert C."/>
        </authorList>
    </citation>
    <scope>NUCLEOTIDE SEQUENCE</scope>
    <source>
        <strain evidence="1">JCM 4122</strain>
    </source>
</reference>
<name>A0A919BTM5_STRFL</name>
<evidence type="ECO:0000313" key="1">
    <source>
        <dbReference type="EMBL" id="GHG13741.1"/>
    </source>
</evidence>
<comment type="caution">
    <text evidence="1">The sequence shown here is derived from an EMBL/GenBank/DDBJ whole genome shotgun (WGS) entry which is preliminary data.</text>
</comment>
<proteinExistence type="predicted"/>
<organism evidence="1 2">
    <name type="scientific">Streptomyces filamentosus</name>
    <name type="common">Streptomyces roseosporus</name>
    <dbReference type="NCBI Taxonomy" id="67294"/>
    <lineage>
        <taxon>Bacteria</taxon>
        <taxon>Bacillati</taxon>
        <taxon>Actinomycetota</taxon>
        <taxon>Actinomycetes</taxon>
        <taxon>Kitasatosporales</taxon>
        <taxon>Streptomycetaceae</taxon>
        <taxon>Streptomyces</taxon>
    </lineage>
</organism>
<sequence>MQADDAAGELEQAEVEVGAYLVAVAEAFELVEPGEGPLHDPARLAQTGAVRDTSTGDLRCDAAGPEDAAVLAVVGEQSARPVPRPTDQAADAGYRVQQRCQLGDVVPVSSGQGDGERCAVSVDDQVVLAARPGAVDRRRSGVSPPFNALMCGPSIA</sequence>